<dbReference type="InterPro" id="IPR001173">
    <property type="entry name" value="Glyco_trans_2-like"/>
</dbReference>
<dbReference type="STRING" id="745820.SAMN04488053_106131"/>
<evidence type="ECO:0000259" key="2">
    <source>
        <dbReference type="Pfam" id="PF00535"/>
    </source>
</evidence>
<evidence type="ECO:0000313" key="4">
    <source>
        <dbReference type="Proteomes" id="UP000198778"/>
    </source>
</evidence>
<dbReference type="OrthoDB" id="396512at2"/>
<dbReference type="RefSeq" id="WP_090843034.1">
    <property type="nucleotide sequence ID" value="NZ_FNIL01000006.1"/>
</dbReference>
<dbReference type="PANTHER" id="PTHR43685:SF2">
    <property type="entry name" value="GLYCOSYLTRANSFERASE 2-LIKE DOMAIN-CONTAINING PROTEIN"/>
    <property type="match status" value="1"/>
</dbReference>
<name>A0A1H0GJA0_9BACI</name>
<accession>A0A1H0GJA0</accession>
<evidence type="ECO:0000313" key="3">
    <source>
        <dbReference type="EMBL" id="SDO06948.1"/>
    </source>
</evidence>
<gene>
    <name evidence="3" type="ORF">SAMN04488053_106131</name>
</gene>
<feature type="domain" description="Glycosyltransferase 2-like" evidence="2">
    <location>
        <begin position="280"/>
        <end position="390"/>
    </location>
</feature>
<keyword evidence="3" id="KW-0808">Transferase</keyword>
<dbReference type="InterPro" id="IPR029044">
    <property type="entry name" value="Nucleotide-diphossugar_trans"/>
</dbReference>
<dbReference type="SUPFAM" id="SSF53448">
    <property type="entry name" value="Nucleotide-diphospho-sugar transferases"/>
    <property type="match status" value="1"/>
</dbReference>
<dbReference type="Gene3D" id="3.90.550.10">
    <property type="entry name" value="Spore Coat Polysaccharide Biosynthesis Protein SpsA, Chain A"/>
    <property type="match status" value="1"/>
</dbReference>
<reference evidence="4" key="1">
    <citation type="submission" date="2016-10" db="EMBL/GenBank/DDBJ databases">
        <authorList>
            <person name="Varghese N."/>
            <person name="Submissions S."/>
        </authorList>
    </citation>
    <scope>NUCLEOTIDE SEQUENCE [LARGE SCALE GENOMIC DNA]</scope>
    <source>
        <strain evidence="4">CGMCC 1.10369</strain>
    </source>
</reference>
<dbReference type="InterPro" id="IPR050834">
    <property type="entry name" value="Glycosyltransf_2"/>
</dbReference>
<dbReference type="Proteomes" id="UP000198778">
    <property type="component" value="Unassembled WGS sequence"/>
</dbReference>
<feature type="compositionally biased region" description="Polar residues" evidence="1">
    <location>
        <begin position="92"/>
        <end position="101"/>
    </location>
</feature>
<dbReference type="GO" id="GO:0016740">
    <property type="term" value="F:transferase activity"/>
    <property type="evidence" value="ECO:0007669"/>
    <property type="project" value="UniProtKB-KW"/>
</dbReference>
<organism evidence="3 4">
    <name type="scientific">Alkalicoccus daliensis</name>
    <dbReference type="NCBI Taxonomy" id="745820"/>
    <lineage>
        <taxon>Bacteria</taxon>
        <taxon>Bacillati</taxon>
        <taxon>Bacillota</taxon>
        <taxon>Bacilli</taxon>
        <taxon>Bacillales</taxon>
        <taxon>Bacillaceae</taxon>
        <taxon>Alkalicoccus</taxon>
    </lineage>
</organism>
<dbReference type="EMBL" id="FNIL01000006">
    <property type="protein sequence ID" value="SDO06948.1"/>
    <property type="molecule type" value="Genomic_DNA"/>
</dbReference>
<keyword evidence="4" id="KW-1185">Reference proteome</keyword>
<protein>
    <submittedName>
        <fullName evidence="3">Glycosyl transferase family 2</fullName>
    </submittedName>
</protein>
<proteinExistence type="predicted"/>
<sequence>MRNGVNRIHHALPANTALEQAREKQLRLKLERQHKELARLRKEVEKAAHWKEQQQKKYEHFSRSRIWKATLPVRFLIDKAKRKQPERPSAGKPSQQNSSGKQWDKYAKHLKHRLYHFGFTEAALRDLHQLLYTEEVSLPLKKFAAKEIGLWHLNTKTAAGAEKYLAMLPKMLEGKNNAAAYRKASILEAESYLLHQNKEKAADILEKQLEAEAHPDVYLAMVNLEEDIFSRVGRLNKVLELYEAAPVYLKSRTARSFYDRLESQGTSNTPEDLQKAHKVTVIMPVYNAAAVIDNSLSSLQQQTWSNLEIIVVNDCSNDNTAAIVQSFMKKDARIKLIEAEANRGAYYARNLGLKEATGEFVTVNDADDWSHPEKIERQALHLVENPLLAANTSELARLTENLTVYRRGTYGTYLQPNFSSLMFRRERTMREIGYWDEVRFGADAEFIARLTKVLGKHALVHLQTGPLSFPRQAENSLTSSGPFGYYGQKMGARKEYADVYEEYHQTAANLKYEFPQRKRPFPVVEPMRPEREAKAEGRRKFDIVLVSDFRLPGPVNAANAEEIKALRRLGCRTALVQMAEYETKTRPIHPEIRALIDEEQVQLLVYGERASCPLMIVRNPSILEEKQNYTVDVKAEQIKVIIDDAENYTEKAALWQESLRNCFGKTGHLHPADDHVRNELEHQPIAPEPENWTSVIESEDWKRAMPPLLQEKIKIGCTSTALQQGNLPADADFEIRIYGNEKTLKNLSQDLSKNCLLINEETLTARNFLSTLDIFLGDLTPGKEPVINQTLIEAMAAGVPLIVSPIYQAKLGKAASYAVPGSLSSTVHRLMKEEGARENQAEEAYAYVSSSFSWQRYGEKLKSLMPIEQAN</sequence>
<evidence type="ECO:0000256" key="1">
    <source>
        <dbReference type="SAM" id="MobiDB-lite"/>
    </source>
</evidence>
<feature type="region of interest" description="Disordered" evidence="1">
    <location>
        <begin position="80"/>
        <end position="102"/>
    </location>
</feature>
<dbReference type="Gene3D" id="3.40.50.2000">
    <property type="entry name" value="Glycogen Phosphorylase B"/>
    <property type="match status" value="1"/>
</dbReference>
<dbReference type="CDD" id="cd00761">
    <property type="entry name" value="Glyco_tranf_GTA_type"/>
    <property type="match status" value="1"/>
</dbReference>
<dbReference type="Pfam" id="PF00535">
    <property type="entry name" value="Glycos_transf_2"/>
    <property type="match status" value="1"/>
</dbReference>
<dbReference type="PANTHER" id="PTHR43685">
    <property type="entry name" value="GLYCOSYLTRANSFERASE"/>
    <property type="match status" value="1"/>
</dbReference>
<dbReference type="AlphaFoldDB" id="A0A1H0GJA0"/>
<dbReference type="SUPFAM" id="SSF53756">
    <property type="entry name" value="UDP-Glycosyltransferase/glycogen phosphorylase"/>
    <property type="match status" value="1"/>
</dbReference>